<sequence length="41" mass="4842">MFTEDKMKVSPASRIFTQDRTQINFGCKTSHDGHRPFLERK</sequence>
<reference evidence="1" key="2">
    <citation type="journal article" date="2015" name="Fish Shellfish Immunol.">
        <title>Early steps in the European eel (Anguilla anguilla)-Vibrio vulnificus interaction in the gills: Role of the RtxA13 toxin.</title>
        <authorList>
            <person name="Callol A."/>
            <person name="Pajuelo D."/>
            <person name="Ebbesson L."/>
            <person name="Teles M."/>
            <person name="MacKenzie S."/>
            <person name="Amaro C."/>
        </authorList>
    </citation>
    <scope>NUCLEOTIDE SEQUENCE</scope>
</reference>
<dbReference type="EMBL" id="GBXM01100676">
    <property type="protein sequence ID" value="JAH07901.1"/>
    <property type="molecule type" value="Transcribed_RNA"/>
</dbReference>
<accession>A0A0E9PTE8</accession>
<proteinExistence type="predicted"/>
<evidence type="ECO:0000313" key="1">
    <source>
        <dbReference type="EMBL" id="JAH07901.1"/>
    </source>
</evidence>
<dbReference type="AlphaFoldDB" id="A0A0E9PTE8"/>
<protein>
    <submittedName>
        <fullName evidence="1">Uncharacterized protein</fullName>
    </submittedName>
</protein>
<reference evidence="1" key="1">
    <citation type="submission" date="2014-11" db="EMBL/GenBank/DDBJ databases">
        <authorList>
            <person name="Amaro Gonzalez C."/>
        </authorList>
    </citation>
    <scope>NUCLEOTIDE SEQUENCE</scope>
</reference>
<name>A0A0E9PTE8_ANGAN</name>
<organism evidence="1">
    <name type="scientific">Anguilla anguilla</name>
    <name type="common">European freshwater eel</name>
    <name type="synonym">Muraena anguilla</name>
    <dbReference type="NCBI Taxonomy" id="7936"/>
    <lineage>
        <taxon>Eukaryota</taxon>
        <taxon>Metazoa</taxon>
        <taxon>Chordata</taxon>
        <taxon>Craniata</taxon>
        <taxon>Vertebrata</taxon>
        <taxon>Euteleostomi</taxon>
        <taxon>Actinopterygii</taxon>
        <taxon>Neopterygii</taxon>
        <taxon>Teleostei</taxon>
        <taxon>Anguilliformes</taxon>
        <taxon>Anguillidae</taxon>
        <taxon>Anguilla</taxon>
    </lineage>
</organism>